<dbReference type="Pfam" id="PF01584">
    <property type="entry name" value="CheW"/>
    <property type="match status" value="1"/>
</dbReference>
<dbReference type="EMBL" id="JACOPN010000008">
    <property type="protein sequence ID" value="MBC5717943.1"/>
    <property type="molecule type" value="Genomic_DNA"/>
</dbReference>
<evidence type="ECO:0000313" key="2">
    <source>
        <dbReference type="EMBL" id="MBC5717943.1"/>
    </source>
</evidence>
<accession>A0A8J6IZY0</accession>
<dbReference type="PANTHER" id="PTHR22617">
    <property type="entry name" value="CHEMOTAXIS SENSOR HISTIDINE KINASE-RELATED"/>
    <property type="match status" value="1"/>
</dbReference>
<dbReference type="GO" id="GO:0005829">
    <property type="term" value="C:cytosol"/>
    <property type="evidence" value="ECO:0007669"/>
    <property type="project" value="TreeGrafter"/>
</dbReference>
<dbReference type="InterPro" id="IPR002545">
    <property type="entry name" value="CheW-lke_dom"/>
</dbReference>
<dbReference type="AlphaFoldDB" id="A0A8J6IZY0"/>
<dbReference type="Gene3D" id="2.30.30.40">
    <property type="entry name" value="SH3 Domains"/>
    <property type="match status" value="1"/>
</dbReference>
<gene>
    <name evidence="2" type="ORF">H8S55_11560</name>
</gene>
<dbReference type="InterPro" id="IPR036061">
    <property type="entry name" value="CheW-like_dom_sf"/>
</dbReference>
<reference evidence="2" key="1">
    <citation type="submission" date="2020-08" db="EMBL/GenBank/DDBJ databases">
        <title>Genome public.</title>
        <authorList>
            <person name="Liu C."/>
            <person name="Sun Q."/>
        </authorList>
    </citation>
    <scope>NUCLEOTIDE SEQUENCE</scope>
    <source>
        <strain evidence="2">BX5</strain>
    </source>
</reference>
<comment type="caution">
    <text evidence="2">The sequence shown here is derived from an EMBL/GenBank/DDBJ whole genome shotgun (WGS) entry which is preliminary data.</text>
</comment>
<dbReference type="PANTHER" id="PTHR22617:SF23">
    <property type="entry name" value="CHEMOTAXIS PROTEIN CHEW"/>
    <property type="match status" value="1"/>
</dbReference>
<sequence length="155" mass="17006">MAGPEGEAGDTSTQEMEDKGRRYLIFVIDDLKLGVDAEFVVEILSSHTATALPLVPSYVCGIFNMRGQIIPVLNIRRRLGKSDNEGENLLIVLNYDNMQIGVLVDAVDQMVEIDDESILPMPAQSMQRFVSGMCTIPDGSGTMLVLDCGQLLRNE</sequence>
<organism evidence="2 3">
    <name type="scientific">Flintibacter faecis</name>
    <dbReference type="NCBI Taxonomy" id="2763047"/>
    <lineage>
        <taxon>Bacteria</taxon>
        <taxon>Bacillati</taxon>
        <taxon>Bacillota</taxon>
        <taxon>Clostridia</taxon>
        <taxon>Eubacteriales</taxon>
        <taxon>Flintibacter</taxon>
    </lineage>
</organism>
<evidence type="ECO:0000313" key="3">
    <source>
        <dbReference type="Proteomes" id="UP000602260"/>
    </source>
</evidence>
<dbReference type="Gene3D" id="2.40.50.180">
    <property type="entry name" value="CheA-289, Domain 4"/>
    <property type="match status" value="1"/>
</dbReference>
<dbReference type="GO" id="GO:0006935">
    <property type="term" value="P:chemotaxis"/>
    <property type="evidence" value="ECO:0007669"/>
    <property type="project" value="InterPro"/>
</dbReference>
<dbReference type="Proteomes" id="UP000602260">
    <property type="component" value="Unassembled WGS sequence"/>
</dbReference>
<dbReference type="PROSITE" id="PS50851">
    <property type="entry name" value="CHEW"/>
    <property type="match status" value="1"/>
</dbReference>
<keyword evidence="3" id="KW-1185">Reference proteome</keyword>
<dbReference type="InterPro" id="IPR039315">
    <property type="entry name" value="CheW"/>
</dbReference>
<proteinExistence type="predicted"/>
<dbReference type="SMART" id="SM00260">
    <property type="entry name" value="CheW"/>
    <property type="match status" value="1"/>
</dbReference>
<protein>
    <submittedName>
        <fullName evidence="2">Chemotaxis protein CheW</fullName>
    </submittedName>
</protein>
<feature type="domain" description="CheW-like" evidence="1">
    <location>
        <begin position="20"/>
        <end position="155"/>
    </location>
</feature>
<dbReference type="GO" id="GO:0007165">
    <property type="term" value="P:signal transduction"/>
    <property type="evidence" value="ECO:0007669"/>
    <property type="project" value="InterPro"/>
</dbReference>
<name>A0A8J6IZY0_9FIRM</name>
<evidence type="ECO:0000259" key="1">
    <source>
        <dbReference type="PROSITE" id="PS50851"/>
    </source>
</evidence>
<dbReference type="SUPFAM" id="SSF50341">
    <property type="entry name" value="CheW-like"/>
    <property type="match status" value="1"/>
</dbReference>